<dbReference type="SUPFAM" id="SSF53756">
    <property type="entry name" value="UDP-Glycosyltransferase/glycogen phosphorylase"/>
    <property type="match status" value="1"/>
</dbReference>
<dbReference type="RefSeq" id="WP_209769057.1">
    <property type="nucleotide sequence ID" value="NZ_JAGINP010000017.1"/>
</dbReference>
<dbReference type="Proteomes" id="UP000781958">
    <property type="component" value="Unassembled WGS sequence"/>
</dbReference>
<gene>
    <name evidence="1" type="ORF">J2851_004564</name>
</gene>
<keyword evidence="2" id="KW-1185">Reference proteome</keyword>
<organism evidence="1 2">
    <name type="scientific">Azospirillum rugosum</name>
    <dbReference type="NCBI Taxonomy" id="416170"/>
    <lineage>
        <taxon>Bacteria</taxon>
        <taxon>Pseudomonadati</taxon>
        <taxon>Pseudomonadota</taxon>
        <taxon>Alphaproteobacteria</taxon>
        <taxon>Rhodospirillales</taxon>
        <taxon>Azospirillaceae</taxon>
        <taxon>Azospirillum</taxon>
    </lineage>
</organism>
<name>A0ABS4SQE5_9PROT</name>
<comment type="caution">
    <text evidence="1">The sequence shown here is derived from an EMBL/GenBank/DDBJ whole genome shotgun (WGS) entry which is preliminary data.</text>
</comment>
<protein>
    <recommendedName>
        <fullName evidence="3">Glycosyltransferase family 9 (Heptosyltransferase)</fullName>
    </recommendedName>
</protein>
<proteinExistence type="predicted"/>
<accession>A0ABS4SQE5</accession>
<reference evidence="1 2" key="1">
    <citation type="submission" date="2021-03" db="EMBL/GenBank/DDBJ databases">
        <title>Genomic Encyclopedia of Type Strains, Phase III (KMG-III): the genomes of soil and plant-associated and newly described type strains.</title>
        <authorList>
            <person name="Whitman W."/>
        </authorList>
    </citation>
    <scope>NUCLEOTIDE SEQUENCE [LARGE SCALE GENOMIC DNA]</scope>
    <source>
        <strain evidence="1 2">IMMIB AFH-6</strain>
    </source>
</reference>
<dbReference type="Gene3D" id="3.40.50.2000">
    <property type="entry name" value="Glycogen Phosphorylase B"/>
    <property type="match status" value="1"/>
</dbReference>
<dbReference type="EMBL" id="JAGINP010000017">
    <property type="protein sequence ID" value="MBP2294774.1"/>
    <property type="molecule type" value="Genomic_DNA"/>
</dbReference>
<evidence type="ECO:0000313" key="2">
    <source>
        <dbReference type="Proteomes" id="UP000781958"/>
    </source>
</evidence>
<evidence type="ECO:0000313" key="1">
    <source>
        <dbReference type="EMBL" id="MBP2294774.1"/>
    </source>
</evidence>
<sequence>MDTLWPHEAADLLDRAATLLRSRRVRESLDLYDRALSLGVDPLTIGGERWMAHMLRGDFESAWAVSDAVLARTPPDGFNPADRPYHQRPVWNGRPFDGEAVLVRCYHGLGDIVQFSRYLPLVARRASRLWVQAPVGVHALLSGLPGVDGWLPLSDDVPMPPYTVEAELMELPFAFRTTIVSLPRPAPGITVDPARVAAQKSRLSRRGRISVGLAWAAGAWDGGHRSLPPDLLRRLTDAPGVDWVCLQRGAPLEDAASLPFCDTGARSEDLMDTAAMIRAVDLVLSVDTVVAHLAGALGAPVWTLLHHEADWRWLLDREDSPWYPTMRLIRQPVAGDWRAVVERVRVDLASAASRL</sequence>
<evidence type="ECO:0008006" key="3">
    <source>
        <dbReference type="Google" id="ProtNLM"/>
    </source>
</evidence>